<dbReference type="InterPro" id="IPR007137">
    <property type="entry name" value="DUF348"/>
</dbReference>
<evidence type="ECO:0000256" key="9">
    <source>
        <dbReference type="ARBA" id="ARBA00023288"/>
    </source>
</evidence>
<organism evidence="12 13">
    <name type="scientific">Mycobacterium tuberculosis</name>
    <dbReference type="NCBI Taxonomy" id="1773"/>
    <lineage>
        <taxon>Bacteria</taxon>
        <taxon>Bacillati</taxon>
        <taxon>Actinomycetota</taxon>
        <taxon>Actinomycetes</taxon>
        <taxon>Mycobacteriales</taxon>
        <taxon>Mycobacteriaceae</taxon>
        <taxon>Mycobacterium</taxon>
        <taxon>Mycobacterium tuberculosis complex</taxon>
    </lineage>
</organism>
<dbReference type="InterPro" id="IPR010618">
    <property type="entry name" value="RPF"/>
</dbReference>
<dbReference type="FunFam" id="1.10.530.10:FF:000015">
    <property type="entry name" value="Resuscitation-promoting factor RpfB"/>
    <property type="match status" value="1"/>
</dbReference>
<dbReference type="GO" id="GO:0009372">
    <property type="term" value="P:quorum sensing"/>
    <property type="evidence" value="ECO:0007669"/>
    <property type="project" value="UniProtKB-ARBA"/>
</dbReference>
<evidence type="ECO:0000256" key="7">
    <source>
        <dbReference type="ARBA" id="ARBA00023139"/>
    </source>
</evidence>
<evidence type="ECO:0000313" key="13">
    <source>
        <dbReference type="Proteomes" id="UP000048948"/>
    </source>
</evidence>
<keyword evidence="3" id="KW-0732">Signal</keyword>
<evidence type="ECO:0000259" key="11">
    <source>
        <dbReference type="PROSITE" id="PS51109"/>
    </source>
</evidence>
<dbReference type="Pfam" id="PF06737">
    <property type="entry name" value="Transglycosylas"/>
    <property type="match status" value="1"/>
</dbReference>
<keyword evidence="5" id="KW-0843">Virulence</keyword>
<comment type="similarity">
    <text evidence="1">Belongs to the transglycosylase family. Rpf subfamily.</text>
</comment>
<dbReference type="CDD" id="cd13925">
    <property type="entry name" value="RPF"/>
    <property type="match status" value="1"/>
</dbReference>
<proteinExistence type="inferred from homology"/>
<keyword evidence="6" id="KW-0472">Membrane</keyword>
<evidence type="ECO:0000256" key="5">
    <source>
        <dbReference type="ARBA" id="ARBA00023026"/>
    </source>
</evidence>
<dbReference type="GO" id="GO:0010629">
    <property type="term" value="P:negative regulation of gene expression"/>
    <property type="evidence" value="ECO:0007669"/>
    <property type="project" value="UniProtKB-ARBA"/>
</dbReference>
<evidence type="ECO:0000256" key="8">
    <source>
        <dbReference type="ARBA" id="ARBA00023157"/>
    </source>
</evidence>
<dbReference type="Proteomes" id="UP000048948">
    <property type="component" value="Unassembled WGS sequence"/>
</dbReference>
<evidence type="ECO:0000256" key="2">
    <source>
        <dbReference type="ARBA" id="ARBA00022475"/>
    </source>
</evidence>
<dbReference type="Pfam" id="PF07501">
    <property type="entry name" value="G5"/>
    <property type="match status" value="1"/>
</dbReference>
<sequence>MALPVVSAKTVQLNDGGLVRTVHLPAPNVAGLLSAAGVPLLQSDHVVPAATAPIVEGMQIQVTRNRIKKVTERLPLPPNARRVEDPEMNMSREVVEDPGVPGTQDVTFAVAEVNGVETGRLPVANVVVTPAHEAVVRVGTKPGTEVPPVIDGSIWDAIAGCEAGGNWAINTGNGYYGGVQFDQGTWEANGGLRYAPRADLATREEQIAVAEVTRLRQGWGAWPVCAARAGAR</sequence>
<dbReference type="FunFam" id="2.20.230.10:FF:000003">
    <property type="entry name" value="Resuscitation-promoting factor RpfB"/>
    <property type="match status" value="1"/>
</dbReference>
<dbReference type="SUPFAM" id="SSF53955">
    <property type="entry name" value="Lysozyme-like"/>
    <property type="match status" value="1"/>
</dbReference>
<accession>A0A655ANY5</accession>
<evidence type="ECO:0000256" key="3">
    <source>
        <dbReference type="ARBA" id="ARBA00022729"/>
    </source>
</evidence>
<dbReference type="PANTHER" id="PTHR39160">
    <property type="entry name" value="CELL WALL-BINDING PROTEIN YOCH"/>
    <property type="match status" value="1"/>
</dbReference>
<dbReference type="EMBL" id="CNGE01000758">
    <property type="protein sequence ID" value="CKT30264.1"/>
    <property type="molecule type" value="Genomic_DNA"/>
</dbReference>
<evidence type="ECO:0000256" key="10">
    <source>
        <dbReference type="ARBA" id="ARBA00070623"/>
    </source>
</evidence>
<dbReference type="InterPro" id="IPR023346">
    <property type="entry name" value="Lysozyme-like_dom_sf"/>
</dbReference>
<keyword evidence="8" id="KW-1015">Disulfide bond</keyword>
<evidence type="ECO:0000256" key="6">
    <source>
        <dbReference type="ARBA" id="ARBA00023136"/>
    </source>
</evidence>
<keyword evidence="9" id="KW-0449">Lipoprotein</keyword>
<keyword evidence="7" id="KW-0564">Palmitate</keyword>
<dbReference type="GO" id="GO:0016787">
    <property type="term" value="F:hydrolase activity"/>
    <property type="evidence" value="ECO:0007669"/>
    <property type="project" value="UniProtKB-KW"/>
</dbReference>
<dbReference type="GO" id="GO:0042127">
    <property type="term" value="P:regulation of cell population proliferation"/>
    <property type="evidence" value="ECO:0007669"/>
    <property type="project" value="UniProtKB-ARBA"/>
</dbReference>
<keyword evidence="2" id="KW-1003">Cell membrane</keyword>
<dbReference type="PROSITE" id="PS51109">
    <property type="entry name" value="G5"/>
    <property type="match status" value="1"/>
</dbReference>
<dbReference type="Pfam" id="PF03990">
    <property type="entry name" value="DUF348"/>
    <property type="match status" value="1"/>
</dbReference>
<gene>
    <name evidence="12" type="primary">rpfB</name>
    <name evidence="12" type="ORF">ERS027646_03316</name>
</gene>
<protein>
    <recommendedName>
        <fullName evidence="10">Resuscitation-promoting factor RpfB</fullName>
    </recommendedName>
</protein>
<dbReference type="AlphaFoldDB" id="A0A655ANY5"/>
<dbReference type="SMART" id="SM01208">
    <property type="entry name" value="G5"/>
    <property type="match status" value="1"/>
</dbReference>
<reference evidence="12 13" key="1">
    <citation type="submission" date="2015-03" db="EMBL/GenBank/DDBJ databases">
        <authorList>
            <consortium name="Pathogen Informatics"/>
        </authorList>
    </citation>
    <scope>NUCLEOTIDE SEQUENCE [LARGE SCALE GENOMIC DNA]</scope>
    <source>
        <strain evidence="12 13">Bir 172</strain>
    </source>
</reference>
<dbReference type="InterPro" id="IPR011098">
    <property type="entry name" value="G5_dom"/>
</dbReference>
<name>A0A655ANY5_MYCTX</name>
<feature type="domain" description="G5" evidence="11">
    <location>
        <begin position="62"/>
        <end position="142"/>
    </location>
</feature>
<dbReference type="GO" id="GO:0005576">
    <property type="term" value="C:extracellular region"/>
    <property type="evidence" value="ECO:0007669"/>
    <property type="project" value="UniProtKB-ARBA"/>
</dbReference>
<keyword evidence="4" id="KW-0378">Hydrolase</keyword>
<dbReference type="Gene3D" id="2.20.230.10">
    <property type="entry name" value="Resuscitation-promoting factor rpfb"/>
    <property type="match status" value="1"/>
</dbReference>
<dbReference type="PANTHER" id="PTHR39160:SF4">
    <property type="entry name" value="RESUSCITATION-PROMOTING FACTOR RPFB"/>
    <property type="match status" value="1"/>
</dbReference>
<dbReference type="InterPro" id="IPR051933">
    <property type="entry name" value="Resuscitation_pf_RpfB"/>
</dbReference>
<evidence type="ECO:0000256" key="4">
    <source>
        <dbReference type="ARBA" id="ARBA00022801"/>
    </source>
</evidence>
<evidence type="ECO:0000256" key="1">
    <source>
        <dbReference type="ARBA" id="ARBA00010830"/>
    </source>
</evidence>
<dbReference type="Gene3D" id="1.10.530.10">
    <property type="match status" value="1"/>
</dbReference>
<evidence type="ECO:0000313" key="12">
    <source>
        <dbReference type="EMBL" id="CKT30264.1"/>
    </source>
</evidence>